<dbReference type="InterPro" id="IPR001704">
    <property type="entry name" value="Orexin"/>
</dbReference>
<evidence type="ECO:0000256" key="10">
    <source>
        <dbReference type="ARBA" id="ARBA00023329"/>
    </source>
</evidence>
<accession>A0A401SAZ4</accession>
<dbReference type="EMBL" id="BEZZ01000169">
    <property type="protein sequence ID" value="GCC27540.1"/>
    <property type="molecule type" value="Genomic_DNA"/>
</dbReference>
<evidence type="ECO:0000256" key="19">
    <source>
        <dbReference type="SAM" id="MobiDB-lite"/>
    </source>
</evidence>
<name>A0A401SAZ4_CHIPU</name>
<dbReference type="GO" id="GO:0005184">
    <property type="term" value="F:neuropeptide hormone activity"/>
    <property type="evidence" value="ECO:0007669"/>
    <property type="project" value="TreeGrafter"/>
</dbReference>
<dbReference type="GO" id="GO:0031771">
    <property type="term" value="F:type 1 orexin receptor binding"/>
    <property type="evidence" value="ECO:0007669"/>
    <property type="project" value="TreeGrafter"/>
</dbReference>
<evidence type="ECO:0000256" key="17">
    <source>
        <dbReference type="ARBA" id="ARBA00045659"/>
    </source>
</evidence>
<dbReference type="GO" id="GO:0051971">
    <property type="term" value="P:positive regulation of transmission of nerve impulse"/>
    <property type="evidence" value="ECO:0007669"/>
    <property type="project" value="TreeGrafter"/>
</dbReference>
<comment type="function">
    <text evidence="17">Binds to orexin receptors HCRTR1/OX1R and HCRTR2/OX2R with a high affinity. Stimulates food intake. Modulates pituitary luteinizing hormone secretion in an ovarian steroid-dependent manner.</text>
</comment>
<dbReference type="GO" id="GO:0048471">
    <property type="term" value="C:perinuclear region of cytoplasm"/>
    <property type="evidence" value="ECO:0007669"/>
    <property type="project" value="TreeGrafter"/>
</dbReference>
<comment type="subcellular location">
    <subcellularLocation>
        <location evidence="2">Cytoplasmic vesicle</location>
    </subcellularLocation>
    <subcellularLocation>
        <location evidence="1">Rough endoplasmic reticulum</location>
    </subcellularLocation>
    <subcellularLocation>
        <location evidence="11">Synapse</location>
    </subcellularLocation>
</comment>
<dbReference type="GO" id="GO:0045202">
    <property type="term" value="C:synapse"/>
    <property type="evidence" value="ECO:0007669"/>
    <property type="project" value="UniProtKB-SubCell"/>
</dbReference>
<keyword evidence="4" id="KW-0027">Amidation</keyword>
<evidence type="ECO:0000256" key="16">
    <source>
        <dbReference type="ARBA" id="ARBA00034371"/>
    </source>
</evidence>
<comment type="caution">
    <text evidence="21">The sequence shown here is derived from an EMBL/GenBank/DDBJ whole genome shotgun (WGS) entry which is preliminary data.</text>
</comment>
<evidence type="ECO:0000256" key="12">
    <source>
        <dbReference type="ARBA" id="ARBA00034336"/>
    </source>
</evidence>
<keyword evidence="20" id="KW-0732">Signal</keyword>
<comment type="similarity">
    <text evidence="3">Belongs to the orexin family.</text>
</comment>
<gene>
    <name evidence="21" type="ORF">chiPu_0005965</name>
</gene>
<protein>
    <recommendedName>
        <fullName evidence="12">Hypocretin neuropeptide precursor</fullName>
    </recommendedName>
    <alternativeName>
        <fullName evidence="16">Hypocretin</fullName>
    </alternativeName>
    <alternativeName>
        <fullName evidence="13">Orexin precursor</fullName>
    </alternativeName>
    <alternativeName>
        <fullName evidence="15">Prepro-orexin</fullName>
    </alternativeName>
    <alternativeName>
        <fullName evidence="14">Preprohypocretin</fullName>
    </alternativeName>
</protein>
<feature type="chain" id="PRO_5019492446" description="Hypocretin neuropeptide precursor" evidence="20">
    <location>
        <begin position="24"/>
        <end position="114"/>
    </location>
</feature>
<evidence type="ECO:0000256" key="2">
    <source>
        <dbReference type="ARBA" id="ARBA00004541"/>
    </source>
</evidence>
<evidence type="ECO:0000256" key="15">
    <source>
        <dbReference type="ARBA" id="ARBA00034367"/>
    </source>
</evidence>
<proteinExistence type="inferred from homology"/>
<dbReference type="GO" id="GO:0042755">
    <property type="term" value="P:eating behavior"/>
    <property type="evidence" value="ECO:0007669"/>
    <property type="project" value="TreeGrafter"/>
</dbReference>
<keyword evidence="10" id="KW-0968">Cytoplasmic vesicle</keyword>
<keyword evidence="6" id="KW-0770">Synapse</keyword>
<evidence type="ECO:0000256" key="8">
    <source>
        <dbReference type="ARBA" id="ARBA00023283"/>
    </source>
</evidence>
<reference evidence="21 22" key="1">
    <citation type="journal article" date="2018" name="Nat. Ecol. Evol.">
        <title>Shark genomes provide insights into elasmobranch evolution and the origin of vertebrates.</title>
        <authorList>
            <person name="Hara Y"/>
            <person name="Yamaguchi K"/>
            <person name="Onimaru K"/>
            <person name="Kadota M"/>
            <person name="Koyanagi M"/>
            <person name="Keeley SD"/>
            <person name="Tatsumi K"/>
            <person name="Tanaka K"/>
            <person name="Motone F"/>
            <person name="Kageyama Y"/>
            <person name="Nozu R"/>
            <person name="Adachi N"/>
            <person name="Nishimura O"/>
            <person name="Nakagawa R"/>
            <person name="Tanegashima C"/>
            <person name="Kiyatake I"/>
            <person name="Matsumoto R"/>
            <person name="Murakumo K"/>
            <person name="Nishida K"/>
            <person name="Terakita A"/>
            <person name="Kuratani S"/>
            <person name="Sato K"/>
            <person name="Hyodo S Kuraku.S."/>
        </authorList>
    </citation>
    <scope>NUCLEOTIDE SEQUENCE [LARGE SCALE GENOMIC DNA]</scope>
</reference>
<dbReference type="GO" id="GO:0001659">
    <property type="term" value="P:temperature homeostasis"/>
    <property type="evidence" value="ECO:0007669"/>
    <property type="project" value="TreeGrafter"/>
</dbReference>
<dbReference type="PANTHER" id="PTHR15173">
    <property type="entry name" value="OREXIN"/>
    <property type="match status" value="1"/>
</dbReference>
<evidence type="ECO:0000313" key="21">
    <source>
        <dbReference type="EMBL" id="GCC27540.1"/>
    </source>
</evidence>
<evidence type="ECO:0000256" key="4">
    <source>
        <dbReference type="ARBA" id="ARBA00022815"/>
    </source>
</evidence>
<evidence type="ECO:0000256" key="20">
    <source>
        <dbReference type="SAM" id="SignalP"/>
    </source>
</evidence>
<comment type="function">
    <text evidence="18">Binds to orexin receptor HCRTR2/OX2R only. Stimulates food intake. Modulates pituitary luteinizing hormone secretion in an ovarian steroid-dependent manner.</text>
</comment>
<dbReference type="GO" id="GO:0046928">
    <property type="term" value="P:regulation of neurotransmitter secretion"/>
    <property type="evidence" value="ECO:0007669"/>
    <property type="project" value="TreeGrafter"/>
</dbReference>
<feature type="region of interest" description="Disordered" evidence="19">
    <location>
        <begin position="68"/>
        <end position="114"/>
    </location>
</feature>
<sequence length="114" mass="12081">MVCRELLLLVVFLLLLPLPDTRSISDCCPRRGKCSCKLHQLLYGSGNHGAGILTVGRRNLGTRGARLVVRSSASHSTRKQGGNEPSRERVCSSTPTSSSLCLSAAASRTSPSTG</sequence>
<evidence type="ECO:0000256" key="1">
    <source>
        <dbReference type="ARBA" id="ARBA00004427"/>
    </source>
</evidence>
<dbReference type="PANTHER" id="PTHR15173:SF2">
    <property type="entry name" value="HYPOCRETIN NEUROPEPTIDE PRECURSOR"/>
    <property type="match status" value="1"/>
</dbReference>
<evidence type="ECO:0000256" key="9">
    <source>
        <dbReference type="ARBA" id="ARBA00023320"/>
    </source>
</evidence>
<dbReference type="STRING" id="137246.A0A401SAZ4"/>
<evidence type="ECO:0000256" key="11">
    <source>
        <dbReference type="ARBA" id="ARBA00034103"/>
    </source>
</evidence>
<evidence type="ECO:0000256" key="18">
    <source>
        <dbReference type="ARBA" id="ARBA00046224"/>
    </source>
</evidence>
<evidence type="ECO:0000256" key="7">
    <source>
        <dbReference type="ARBA" id="ARBA00023157"/>
    </source>
</evidence>
<dbReference type="GO" id="GO:0030431">
    <property type="term" value="P:sleep"/>
    <property type="evidence" value="ECO:0007669"/>
    <property type="project" value="TreeGrafter"/>
</dbReference>
<feature type="signal peptide" evidence="20">
    <location>
        <begin position="1"/>
        <end position="23"/>
    </location>
</feature>
<feature type="compositionally biased region" description="Low complexity" evidence="19">
    <location>
        <begin position="91"/>
        <end position="114"/>
    </location>
</feature>
<dbReference type="PRINTS" id="PR01091">
    <property type="entry name" value="OREXINPP"/>
</dbReference>
<evidence type="ECO:0000256" key="13">
    <source>
        <dbReference type="ARBA" id="ARBA00034351"/>
    </source>
</evidence>
<evidence type="ECO:0000256" key="14">
    <source>
        <dbReference type="ARBA" id="ARBA00034354"/>
    </source>
</evidence>
<evidence type="ECO:0000313" key="22">
    <source>
        <dbReference type="Proteomes" id="UP000287033"/>
    </source>
</evidence>
<evidence type="ECO:0000256" key="6">
    <source>
        <dbReference type="ARBA" id="ARBA00023018"/>
    </source>
</evidence>
<keyword evidence="8" id="KW-0873">Pyrrolidone carboxylic acid</keyword>
<evidence type="ECO:0000256" key="3">
    <source>
        <dbReference type="ARBA" id="ARBA00009198"/>
    </source>
</evidence>
<dbReference type="GO" id="GO:0031410">
    <property type="term" value="C:cytoplasmic vesicle"/>
    <property type="evidence" value="ECO:0007669"/>
    <property type="project" value="UniProtKB-SubCell"/>
</dbReference>
<dbReference type="Proteomes" id="UP000287033">
    <property type="component" value="Unassembled WGS sequence"/>
</dbReference>
<keyword evidence="7" id="KW-1015">Disulfide bond</keyword>
<dbReference type="OrthoDB" id="9379045at2759"/>
<evidence type="ECO:0000256" key="5">
    <source>
        <dbReference type="ARBA" id="ARBA00022824"/>
    </source>
</evidence>
<organism evidence="21 22">
    <name type="scientific">Chiloscyllium punctatum</name>
    <name type="common">Brownbanded bambooshark</name>
    <name type="synonym">Hemiscyllium punctatum</name>
    <dbReference type="NCBI Taxonomy" id="137246"/>
    <lineage>
        <taxon>Eukaryota</taxon>
        <taxon>Metazoa</taxon>
        <taxon>Chordata</taxon>
        <taxon>Craniata</taxon>
        <taxon>Vertebrata</taxon>
        <taxon>Chondrichthyes</taxon>
        <taxon>Elasmobranchii</taxon>
        <taxon>Galeomorphii</taxon>
        <taxon>Galeoidea</taxon>
        <taxon>Orectolobiformes</taxon>
        <taxon>Hemiscylliidae</taxon>
        <taxon>Chiloscyllium</taxon>
    </lineage>
</organism>
<dbReference type="GO" id="GO:0005791">
    <property type="term" value="C:rough endoplasmic reticulum"/>
    <property type="evidence" value="ECO:0007669"/>
    <property type="project" value="UniProtKB-SubCell"/>
</dbReference>
<dbReference type="GO" id="GO:0007218">
    <property type="term" value="P:neuropeptide signaling pathway"/>
    <property type="evidence" value="ECO:0007669"/>
    <property type="project" value="UniProtKB-KW"/>
</dbReference>
<keyword evidence="22" id="KW-1185">Reference proteome</keyword>
<dbReference type="GO" id="GO:0042594">
    <property type="term" value="P:response to starvation"/>
    <property type="evidence" value="ECO:0007669"/>
    <property type="project" value="TreeGrafter"/>
</dbReference>
<keyword evidence="5" id="KW-0256">Endoplasmic reticulum</keyword>
<dbReference type="Pfam" id="PF02072">
    <property type="entry name" value="Orexin"/>
    <property type="match status" value="1"/>
</dbReference>
<dbReference type="AlphaFoldDB" id="A0A401SAZ4"/>
<keyword evidence="9" id="KW-0527">Neuropeptide</keyword>
<dbReference type="GO" id="GO:0031772">
    <property type="term" value="F:type 2 orexin receptor binding"/>
    <property type="evidence" value="ECO:0007669"/>
    <property type="project" value="TreeGrafter"/>
</dbReference>